<protein>
    <submittedName>
        <fullName evidence="1">Uncharacterized protein</fullName>
    </submittedName>
</protein>
<evidence type="ECO:0000313" key="2">
    <source>
        <dbReference type="Proteomes" id="UP000187406"/>
    </source>
</evidence>
<name>A0A1Q3B8W7_CEPFO</name>
<dbReference type="Proteomes" id="UP000187406">
    <property type="component" value="Unassembled WGS sequence"/>
</dbReference>
<gene>
    <name evidence="1" type="ORF">CFOL_v3_07985</name>
</gene>
<dbReference type="AlphaFoldDB" id="A0A1Q3B8W7"/>
<dbReference type="InParanoid" id="A0A1Q3B8W7"/>
<organism evidence="1 2">
    <name type="scientific">Cephalotus follicularis</name>
    <name type="common">Albany pitcher plant</name>
    <dbReference type="NCBI Taxonomy" id="3775"/>
    <lineage>
        <taxon>Eukaryota</taxon>
        <taxon>Viridiplantae</taxon>
        <taxon>Streptophyta</taxon>
        <taxon>Embryophyta</taxon>
        <taxon>Tracheophyta</taxon>
        <taxon>Spermatophyta</taxon>
        <taxon>Magnoliopsida</taxon>
        <taxon>eudicotyledons</taxon>
        <taxon>Gunneridae</taxon>
        <taxon>Pentapetalae</taxon>
        <taxon>rosids</taxon>
        <taxon>fabids</taxon>
        <taxon>Oxalidales</taxon>
        <taxon>Cephalotaceae</taxon>
        <taxon>Cephalotus</taxon>
    </lineage>
</organism>
<keyword evidence="2" id="KW-1185">Reference proteome</keyword>
<sequence length="61" mass="6619">FLKTNPNSIKAIVGDTHLGADTEMIESLPCLEIVASTQETSNAMADLVIRNLEAHLKNEPL</sequence>
<evidence type="ECO:0000313" key="1">
    <source>
        <dbReference type="EMBL" id="GAV64467.1"/>
    </source>
</evidence>
<feature type="non-terminal residue" evidence="1">
    <location>
        <position position="1"/>
    </location>
</feature>
<proteinExistence type="predicted"/>
<accession>A0A1Q3B8W7</accession>
<comment type="caution">
    <text evidence="1">The sequence shown here is derived from an EMBL/GenBank/DDBJ whole genome shotgun (WGS) entry which is preliminary data.</text>
</comment>
<dbReference type="EMBL" id="BDDD01000348">
    <property type="protein sequence ID" value="GAV64467.1"/>
    <property type="molecule type" value="Genomic_DNA"/>
</dbReference>
<reference evidence="2" key="1">
    <citation type="submission" date="2016-04" db="EMBL/GenBank/DDBJ databases">
        <title>Cephalotus genome sequencing.</title>
        <authorList>
            <person name="Fukushima K."/>
            <person name="Hasebe M."/>
            <person name="Fang X."/>
        </authorList>
    </citation>
    <scope>NUCLEOTIDE SEQUENCE [LARGE SCALE GENOMIC DNA]</scope>
    <source>
        <strain evidence="2">cv. St1</strain>
    </source>
</reference>
<dbReference type="OrthoDB" id="298012at2759"/>